<dbReference type="GO" id="GO:0016787">
    <property type="term" value="F:hydrolase activity"/>
    <property type="evidence" value="ECO:0007669"/>
    <property type="project" value="UniProtKB-KW"/>
</dbReference>
<feature type="non-terminal residue" evidence="3">
    <location>
        <position position="168"/>
    </location>
</feature>
<reference evidence="3" key="1">
    <citation type="submission" date="2021-02" db="EMBL/GenBank/DDBJ databases">
        <authorList>
            <person name="Dougan E. K."/>
            <person name="Rhodes N."/>
            <person name="Thang M."/>
            <person name="Chan C."/>
        </authorList>
    </citation>
    <scope>NUCLEOTIDE SEQUENCE</scope>
</reference>
<accession>A0A812VNQ6</accession>
<dbReference type="InterPro" id="IPR029058">
    <property type="entry name" value="AB_hydrolase_fold"/>
</dbReference>
<dbReference type="GO" id="GO:0005737">
    <property type="term" value="C:cytoplasm"/>
    <property type="evidence" value="ECO:0007669"/>
    <property type="project" value="TreeGrafter"/>
</dbReference>
<evidence type="ECO:0000256" key="1">
    <source>
        <dbReference type="ARBA" id="ARBA00022801"/>
    </source>
</evidence>
<feature type="domain" description="Serine hydrolase" evidence="2">
    <location>
        <begin position="12"/>
        <end position="143"/>
    </location>
</feature>
<dbReference type="PANTHER" id="PTHR48070:SF6">
    <property type="entry name" value="ESTERASE OVCA2"/>
    <property type="match status" value="1"/>
</dbReference>
<dbReference type="OrthoDB" id="414698at2759"/>
<protein>
    <recommendedName>
        <fullName evidence="2">Serine hydrolase domain-containing protein</fullName>
    </recommendedName>
</protein>
<gene>
    <name evidence="3" type="ORF">SPIL2461_LOCUS16632</name>
</gene>
<dbReference type="AlphaFoldDB" id="A0A812VNQ6"/>
<evidence type="ECO:0000313" key="3">
    <source>
        <dbReference type="EMBL" id="CAE7632911.1"/>
    </source>
</evidence>
<dbReference type="Proteomes" id="UP000649617">
    <property type="component" value="Unassembled WGS sequence"/>
</dbReference>
<comment type="caution">
    <text evidence="3">The sequence shown here is derived from an EMBL/GenBank/DDBJ whole genome shotgun (WGS) entry which is preliminary data.</text>
</comment>
<dbReference type="InterPro" id="IPR050593">
    <property type="entry name" value="LovG"/>
</dbReference>
<feature type="non-terminal residue" evidence="3">
    <location>
        <position position="1"/>
    </location>
</feature>
<organism evidence="3 4">
    <name type="scientific">Symbiodinium pilosum</name>
    <name type="common">Dinoflagellate</name>
    <dbReference type="NCBI Taxonomy" id="2952"/>
    <lineage>
        <taxon>Eukaryota</taxon>
        <taxon>Sar</taxon>
        <taxon>Alveolata</taxon>
        <taxon>Dinophyceae</taxon>
        <taxon>Suessiales</taxon>
        <taxon>Symbiodiniaceae</taxon>
        <taxon>Symbiodinium</taxon>
    </lineage>
</organism>
<sequence length="168" mass="19343">AYFERLPFNNCQYETWEGFDETLSKFKDFLEENGPFDGVVGFDQGGEFIAQVAARANAGDDSLSGAFRFLILFTSTAPKHLAPLGTCRPKAPMRLPALLSWCDSDPNHPFQEYEELPLFFHRDFREVIRHDEGHRPPTFRKGTEAFERFSRFLEAMQQGDDFIPSDHE</sequence>
<dbReference type="PANTHER" id="PTHR48070">
    <property type="entry name" value="ESTERASE OVCA2"/>
    <property type="match status" value="1"/>
</dbReference>
<dbReference type="Pfam" id="PF03959">
    <property type="entry name" value="FSH1"/>
    <property type="match status" value="1"/>
</dbReference>
<proteinExistence type="predicted"/>
<dbReference type="EMBL" id="CAJNIZ010042698">
    <property type="protein sequence ID" value="CAE7632911.1"/>
    <property type="molecule type" value="Genomic_DNA"/>
</dbReference>
<evidence type="ECO:0000259" key="2">
    <source>
        <dbReference type="Pfam" id="PF03959"/>
    </source>
</evidence>
<dbReference type="SUPFAM" id="SSF53474">
    <property type="entry name" value="alpha/beta-Hydrolases"/>
    <property type="match status" value="1"/>
</dbReference>
<dbReference type="InterPro" id="IPR005645">
    <property type="entry name" value="FSH-like_dom"/>
</dbReference>
<dbReference type="Gene3D" id="3.40.50.1820">
    <property type="entry name" value="alpha/beta hydrolase"/>
    <property type="match status" value="1"/>
</dbReference>
<dbReference type="GO" id="GO:0005634">
    <property type="term" value="C:nucleus"/>
    <property type="evidence" value="ECO:0007669"/>
    <property type="project" value="TreeGrafter"/>
</dbReference>
<name>A0A812VNQ6_SYMPI</name>
<evidence type="ECO:0000313" key="4">
    <source>
        <dbReference type="Proteomes" id="UP000649617"/>
    </source>
</evidence>
<keyword evidence="4" id="KW-1185">Reference proteome</keyword>
<keyword evidence="1" id="KW-0378">Hydrolase</keyword>